<protein>
    <submittedName>
        <fullName evidence="2">Uncharacterized protein</fullName>
    </submittedName>
</protein>
<dbReference type="InterPro" id="IPR043743">
    <property type="entry name" value="DUF5688"/>
</dbReference>
<dbReference type="AlphaFoldDB" id="A0A173UUA3"/>
<name>A0A173UUA3_9FIRM</name>
<sequence>MEYRDFVEQVKEQIQDFLPEKFADAAVEVNQIVKNNDCVLDGLMVRTEESNIAPTIYLNPYFEQIQDGAELDDVLAQIASVYQSHYIDHDIDVSAVTDFDKIKEKIVCKLINEEANKQFLQDKPYSKLEDLAVVYQILMDKTGEGTATITITDNLMDGYGITLEELHDQALQNMDTLQPHSFKGMNETVAEMIAVDIAREQNVGMDEAKEMAMQMMSDIPDTMYVLTNDTKVNGAAAILNDDIRQEIAEKVGDFYMLPSSIHETLIIPKDAGMEFKELEQMVQEVNQTQVAPGERLSDHVYEYDAKEHELFRSDRAEERAKQKEEKGDNRHERVSVKEKLAEKKDAVIKMNAGKEHSAPEKKKEAVI</sequence>
<evidence type="ECO:0000313" key="2">
    <source>
        <dbReference type="EMBL" id="CUN18394.1"/>
    </source>
</evidence>
<reference evidence="2 3" key="1">
    <citation type="submission" date="2015-09" db="EMBL/GenBank/DDBJ databases">
        <authorList>
            <consortium name="Pathogen Informatics"/>
        </authorList>
    </citation>
    <scope>NUCLEOTIDE SEQUENCE [LARGE SCALE GENOMIC DNA]</scope>
    <source>
        <strain evidence="2 3">2789STDY5608863</strain>
    </source>
</reference>
<evidence type="ECO:0000256" key="1">
    <source>
        <dbReference type="SAM" id="MobiDB-lite"/>
    </source>
</evidence>
<organism evidence="2 3">
    <name type="scientific">Roseburia faecis</name>
    <dbReference type="NCBI Taxonomy" id="301302"/>
    <lineage>
        <taxon>Bacteria</taxon>
        <taxon>Bacillati</taxon>
        <taxon>Bacillota</taxon>
        <taxon>Clostridia</taxon>
        <taxon>Lachnospirales</taxon>
        <taxon>Lachnospiraceae</taxon>
        <taxon>Roseburia</taxon>
    </lineage>
</organism>
<dbReference type="Proteomes" id="UP000095495">
    <property type="component" value="Unassembled WGS sequence"/>
</dbReference>
<evidence type="ECO:0000313" key="3">
    <source>
        <dbReference type="Proteomes" id="UP000095495"/>
    </source>
</evidence>
<dbReference type="RefSeq" id="WP_055264221.1">
    <property type="nucleotide sequence ID" value="NZ_CYXV01000019.1"/>
</dbReference>
<accession>A0A173UUA3</accession>
<dbReference type="Pfam" id="PF18941">
    <property type="entry name" value="DUF5688"/>
    <property type="match status" value="1"/>
</dbReference>
<proteinExistence type="predicted"/>
<feature type="region of interest" description="Disordered" evidence="1">
    <location>
        <begin position="312"/>
        <end position="367"/>
    </location>
</feature>
<gene>
    <name evidence="2" type="ORF">ERS852420_03277</name>
</gene>
<dbReference type="EMBL" id="CYXV01000019">
    <property type="protein sequence ID" value="CUN18394.1"/>
    <property type="molecule type" value="Genomic_DNA"/>
</dbReference>